<comment type="caution">
    <text evidence="3">The sequence shown here is derived from an EMBL/GenBank/DDBJ whole genome shotgun (WGS) entry which is preliminary data.</text>
</comment>
<keyword evidence="4" id="KW-1185">Reference proteome</keyword>
<protein>
    <submittedName>
        <fullName evidence="3">Uncharacterized protein</fullName>
    </submittedName>
</protein>
<feature type="compositionally biased region" description="Basic and acidic residues" evidence="1">
    <location>
        <begin position="426"/>
        <end position="440"/>
    </location>
</feature>
<organism evidence="3 4">
    <name type="scientific">Acacia crassicarpa</name>
    <name type="common">northern wattle</name>
    <dbReference type="NCBI Taxonomy" id="499986"/>
    <lineage>
        <taxon>Eukaryota</taxon>
        <taxon>Viridiplantae</taxon>
        <taxon>Streptophyta</taxon>
        <taxon>Embryophyta</taxon>
        <taxon>Tracheophyta</taxon>
        <taxon>Spermatophyta</taxon>
        <taxon>Magnoliopsida</taxon>
        <taxon>eudicotyledons</taxon>
        <taxon>Gunneridae</taxon>
        <taxon>Pentapetalae</taxon>
        <taxon>rosids</taxon>
        <taxon>fabids</taxon>
        <taxon>Fabales</taxon>
        <taxon>Fabaceae</taxon>
        <taxon>Caesalpinioideae</taxon>
        <taxon>mimosoid clade</taxon>
        <taxon>Acacieae</taxon>
        <taxon>Acacia</taxon>
    </lineage>
</organism>
<feature type="compositionally biased region" description="Basic and acidic residues" evidence="1">
    <location>
        <begin position="538"/>
        <end position="552"/>
    </location>
</feature>
<feature type="region of interest" description="Disordered" evidence="1">
    <location>
        <begin position="406"/>
        <end position="442"/>
    </location>
</feature>
<keyword evidence="2" id="KW-1133">Transmembrane helix</keyword>
<proteinExistence type="predicted"/>
<evidence type="ECO:0000313" key="4">
    <source>
        <dbReference type="Proteomes" id="UP001293593"/>
    </source>
</evidence>
<feature type="region of interest" description="Disordered" evidence="1">
    <location>
        <begin position="538"/>
        <end position="561"/>
    </location>
</feature>
<name>A0AAE1IWS9_9FABA</name>
<dbReference type="EMBL" id="JAWXYG010000012">
    <property type="protein sequence ID" value="KAK4258242.1"/>
    <property type="molecule type" value="Genomic_DNA"/>
</dbReference>
<evidence type="ECO:0000256" key="1">
    <source>
        <dbReference type="SAM" id="MobiDB-lite"/>
    </source>
</evidence>
<dbReference type="PANTHER" id="PTHR36810">
    <property type="entry name" value="BNACNNG47150D PROTEIN"/>
    <property type="match status" value="1"/>
</dbReference>
<feature type="transmembrane region" description="Helical" evidence="2">
    <location>
        <begin position="568"/>
        <end position="584"/>
    </location>
</feature>
<reference evidence="3" key="1">
    <citation type="submission" date="2023-10" db="EMBL/GenBank/DDBJ databases">
        <title>Chromosome-level genome of the transformable northern wattle, Acacia crassicarpa.</title>
        <authorList>
            <person name="Massaro I."/>
            <person name="Sinha N.R."/>
            <person name="Poethig S."/>
            <person name="Leichty A.R."/>
        </authorList>
    </citation>
    <scope>NUCLEOTIDE SEQUENCE</scope>
    <source>
        <strain evidence="3">Acra3RX</strain>
        <tissue evidence="3">Leaf</tissue>
    </source>
</reference>
<dbReference type="PANTHER" id="PTHR36810:SF1">
    <property type="entry name" value="OS05G0232200 PROTEIN"/>
    <property type="match status" value="1"/>
</dbReference>
<gene>
    <name evidence="3" type="ORF">QN277_007714</name>
</gene>
<keyword evidence="2" id="KW-0472">Membrane</keyword>
<accession>A0AAE1IWS9</accession>
<dbReference type="Proteomes" id="UP001293593">
    <property type="component" value="Unassembled WGS sequence"/>
</dbReference>
<evidence type="ECO:0000256" key="2">
    <source>
        <dbReference type="SAM" id="Phobius"/>
    </source>
</evidence>
<sequence length="590" mass="65667">MPGTILVSVLEFMGLPLSSTSIKVSMGKTEYLISKKGDFSFPVTSLREDFIIKLQDADGNEISRIGFQTKSILEKGVWEDIFALGHGHLRLKLQFILSDEDRDKIRMMRESALKKKHEELLRSSPRGSESDSTSVGNAALIFRNDEVSEYPKRYLQLEAISQGKSPVGFQTKKKPGPDIVLGAEPDLTQLHPNSAVQYKETSSNKPLSEAFDDFTKLQEKGLTKKPTFGSPFSKDPQRAINSEEVVAISFRSSNQIEVAENNLIQPNPSSVSKIISALEMQTDLAQDIRSPTKSPPTEHRSRIIETKASSKAQHSGKEKAWNKGPVFLLHGKSKDSSMARELKQVKLCNGESRDRLNSLSHGKELLNKQIDSNARNKFKLSQKSDRDEEKYSKEFVRTSAFEAVTDSGKMPEKISDSFHPNNPFDSRQDSRSNPNEEVKRKNAFKSSGELCIKRDSQPNLNSGGHLDNNFFPDECSGAWIFPDEPRKLCLTTGGKNVIALLESLVTKRKNDETSLDSSIVENMEKNAAYIGTGAEASKHVKIDETEESKSKNSDGNGDESSARPVKQVIKVAIIIGFGIFVLLTRQRKGR</sequence>
<keyword evidence="2" id="KW-0812">Transmembrane</keyword>
<evidence type="ECO:0000313" key="3">
    <source>
        <dbReference type="EMBL" id="KAK4258242.1"/>
    </source>
</evidence>
<dbReference type="AlphaFoldDB" id="A0AAE1IWS9"/>